<dbReference type="KEGG" id="abas:ACPOL_5380"/>
<dbReference type="Gene3D" id="2.40.160.180">
    <property type="entry name" value="Carbohydrate-selective porin OprB"/>
    <property type="match status" value="1"/>
</dbReference>
<sequence length="513" mass="56736">MPGGRLRLFLFVLGLLLSVARPLLAQETLPVATHSRTKPDAAIFDPPAAAPINWQVAAQETVAAATTGTSQSAEAEAEQPSLVLPMTTMFPHSETWPLWISGQTNIIFQAHPSFHSPYQGRNSFQGAGEYKTSLLGTLYTGLQVPGTHKLLEVLFDEEAAGGRGLSEALGLAGFTNLDVVRNPNLGSVPYVARWVVQGTIPLTSETVEVERGPFSMATTAAVRRLTLHVGKMSIPDLFDQNAVGSDSHLQFTNWAIDNNGAYDYAADTRGYTKGAALEYFDRRWAVRYGIFQMPTVANGINLDWAFSRARGENLEVELELGLLPTKWPGKIRLLSYWNHAHMGVYRQAINAFLDGEDAVPDITRHEHFGAVKYGFGFNTEQQVTPDFRAFARFGWNEGQHESFAYTEIDQTVLFGGDLAGRRWGRPVDKIGVAFVTDGISKDHSQYLKLGGYGFILGDGTLKYGRENILETYYNLHAWRGLFYALGFSFINDPGYNRDRGPAYVPSIRAHVDF</sequence>
<dbReference type="AlphaFoldDB" id="A0A2Z5G6A5"/>
<name>A0A2Z5G6A5_9BACT</name>
<reference evidence="3 4" key="1">
    <citation type="journal article" date="2018" name="Front. Microbiol.">
        <title>Hydrolytic Capabilities as a Key to Environmental Success: Chitinolytic and Cellulolytic Acidobacteria From Acidic Sub-arctic Soils and Boreal Peatlands.</title>
        <authorList>
            <person name="Belova S.E."/>
            <person name="Ravin N.V."/>
            <person name="Pankratov T.A."/>
            <person name="Rakitin A.L."/>
            <person name="Ivanova A.A."/>
            <person name="Beletsky A.V."/>
            <person name="Mardanov A.V."/>
            <person name="Sinninghe Damste J.S."/>
            <person name="Dedysh S.N."/>
        </authorList>
    </citation>
    <scope>NUCLEOTIDE SEQUENCE [LARGE SCALE GENOMIC DNA]</scope>
    <source>
        <strain evidence="3 4">SBC82</strain>
    </source>
</reference>
<protein>
    <submittedName>
        <fullName evidence="3">Carbohydrate-selective porin</fullName>
    </submittedName>
</protein>
<evidence type="ECO:0000313" key="4">
    <source>
        <dbReference type="Proteomes" id="UP000253606"/>
    </source>
</evidence>
<keyword evidence="2" id="KW-0732">Signal</keyword>
<feature type="chain" id="PRO_5016193528" evidence="2">
    <location>
        <begin position="26"/>
        <end position="513"/>
    </location>
</feature>
<accession>A0A2Z5G6A5</accession>
<keyword evidence="4" id="KW-1185">Reference proteome</keyword>
<dbReference type="GO" id="GO:0015288">
    <property type="term" value="F:porin activity"/>
    <property type="evidence" value="ECO:0007669"/>
    <property type="project" value="InterPro"/>
</dbReference>
<evidence type="ECO:0000313" key="3">
    <source>
        <dbReference type="EMBL" id="AXC14628.1"/>
    </source>
</evidence>
<dbReference type="Proteomes" id="UP000253606">
    <property type="component" value="Chromosome"/>
</dbReference>
<gene>
    <name evidence="3" type="ORF">ACPOL_5380</name>
</gene>
<proteinExistence type="inferred from homology"/>
<dbReference type="EMBL" id="CP030840">
    <property type="protein sequence ID" value="AXC14628.1"/>
    <property type="molecule type" value="Genomic_DNA"/>
</dbReference>
<evidence type="ECO:0000256" key="1">
    <source>
        <dbReference type="ARBA" id="ARBA00008769"/>
    </source>
</evidence>
<evidence type="ECO:0000256" key="2">
    <source>
        <dbReference type="RuleBase" id="RU363072"/>
    </source>
</evidence>
<organism evidence="3 4">
    <name type="scientific">Acidisarcina polymorpha</name>
    <dbReference type="NCBI Taxonomy" id="2211140"/>
    <lineage>
        <taxon>Bacteria</taxon>
        <taxon>Pseudomonadati</taxon>
        <taxon>Acidobacteriota</taxon>
        <taxon>Terriglobia</taxon>
        <taxon>Terriglobales</taxon>
        <taxon>Acidobacteriaceae</taxon>
        <taxon>Acidisarcina</taxon>
    </lineage>
</organism>
<dbReference type="GO" id="GO:0016020">
    <property type="term" value="C:membrane"/>
    <property type="evidence" value="ECO:0007669"/>
    <property type="project" value="InterPro"/>
</dbReference>
<feature type="signal peptide" evidence="2">
    <location>
        <begin position="1"/>
        <end position="25"/>
    </location>
</feature>
<dbReference type="GO" id="GO:0008643">
    <property type="term" value="P:carbohydrate transport"/>
    <property type="evidence" value="ECO:0007669"/>
    <property type="project" value="InterPro"/>
</dbReference>
<comment type="similarity">
    <text evidence="1 2">Belongs to the OprB family.</text>
</comment>
<dbReference type="Pfam" id="PF04966">
    <property type="entry name" value="OprB"/>
    <property type="match status" value="1"/>
</dbReference>
<dbReference type="InterPro" id="IPR038673">
    <property type="entry name" value="OprB_sf"/>
</dbReference>
<dbReference type="InterPro" id="IPR007049">
    <property type="entry name" value="Carb-sel_porin_OprB"/>
</dbReference>